<dbReference type="KEGG" id="rta:Rta_01680"/>
<dbReference type="PANTHER" id="PTHR35901">
    <property type="entry name" value="RIBONUCLEASE VAPC3"/>
    <property type="match status" value="1"/>
</dbReference>
<dbReference type="PANTHER" id="PTHR35901:SF1">
    <property type="entry name" value="EXONUCLEASE VAPC9"/>
    <property type="match status" value="1"/>
</dbReference>
<keyword evidence="1" id="KW-0460">Magnesium</keyword>
<dbReference type="HOGENOM" id="CLU_121774_4_0_4"/>
<name>F5Y3V4_RAMTT</name>
<evidence type="ECO:0000259" key="2">
    <source>
        <dbReference type="Pfam" id="PF01850"/>
    </source>
</evidence>
<organism evidence="3 4">
    <name type="scientific">Ramlibacter tataouinensis (strain ATCC BAA-407 / DSM 14655 / LMG 21543 / TTB310)</name>
    <dbReference type="NCBI Taxonomy" id="365046"/>
    <lineage>
        <taxon>Bacteria</taxon>
        <taxon>Pseudomonadati</taxon>
        <taxon>Pseudomonadota</taxon>
        <taxon>Betaproteobacteria</taxon>
        <taxon>Burkholderiales</taxon>
        <taxon>Comamonadaceae</taxon>
        <taxon>Ramlibacter</taxon>
    </lineage>
</organism>
<reference evidence="3 4" key="2">
    <citation type="journal article" date="2011" name="PLoS ONE">
        <title>The Cyst-Dividing Bacterium Ramlibacter tataouinensis TTB310 Genome Reveals a Well-Stocked Toolbox for Adaptation to a Desert Environment.</title>
        <authorList>
            <person name="De Luca G."/>
            <person name="Barakat M."/>
            <person name="Ortet P."/>
            <person name="Fochesato S."/>
            <person name="Jourlin-Castelli C."/>
            <person name="Ansaldi M."/>
            <person name="Py B."/>
            <person name="Fichant G."/>
            <person name="Coutinho P.M."/>
            <person name="Voulhoux R."/>
            <person name="Bastien O."/>
            <person name="Marechal E."/>
            <person name="Henrissat B."/>
            <person name="Quentin Y."/>
            <person name="Noirot P."/>
            <person name="Filloux A."/>
            <person name="Mejean V."/>
            <person name="Dubow M.S."/>
            <person name="Barras F."/>
            <person name="Barbe V."/>
            <person name="Weissenbach J."/>
            <person name="Mihalcescu I."/>
            <person name="Vermeglio A."/>
            <person name="Achouak W."/>
            <person name="Heulin T."/>
        </authorList>
    </citation>
    <scope>NUCLEOTIDE SEQUENCE [LARGE SCALE GENOMIC DNA]</scope>
    <source>
        <strain evidence="4">ATCC BAA-407 / DSM 14655 / LMG 21543 / TTB310</strain>
    </source>
</reference>
<feature type="domain" description="PIN" evidence="2">
    <location>
        <begin position="12"/>
        <end position="117"/>
    </location>
</feature>
<evidence type="ECO:0000313" key="3">
    <source>
        <dbReference type="EMBL" id="AEG91232.1"/>
    </source>
</evidence>
<gene>
    <name evidence="3" type="ordered locus">Rta_01680</name>
</gene>
<dbReference type="EMBL" id="CP000245">
    <property type="protein sequence ID" value="AEG91232.1"/>
    <property type="molecule type" value="Genomic_DNA"/>
</dbReference>
<dbReference type="STRING" id="365046.Rta_01680"/>
<dbReference type="SUPFAM" id="SSF88723">
    <property type="entry name" value="PIN domain-like"/>
    <property type="match status" value="1"/>
</dbReference>
<keyword evidence="4" id="KW-1185">Reference proteome</keyword>
<dbReference type="InterPro" id="IPR029060">
    <property type="entry name" value="PIN-like_dom_sf"/>
</dbReference>
<evidence type="ECO:0000256" key="1">
    <source>
        <dbReference type="ARBA" id="ARBA00022842"/>
    </source>
</evidence>
<sequence length="124" mass="13873">MVADCSLVAGTLFSEPWQEQADLQLMGRELHAPFLLQCEIANVALKKTRQGSADLVAEGLQRLREMAIRFHRIEEAATVDLAQRYRLSAYDAAYLWLAADLKCPLATFDDRLAEAARVHLASLE</sequence>
<dbReference type="Gene3D" id="3.40.50.1010">
    <property type="entry name" value="5'-nuclease"/>
    <property type="match status" value="1"/>
</dbReference>
<dbReference type="InterPro" id="IPR051619">
    <property type="entry name" value="TypeII_TA_RNase_PINc/VapC"/>
</dbReference>
<dbReference type="AlphaFoldDB" id="F5Y3V4"/>
<dbReference type="InterPro" id="IPR044153">
    <property type="entry name" value="PIN_Pae0151-like"/>
</dbReference>
<dbReference type="InterPro" id="IPR002716">
    <property type="entry name" value="PIN_dom"/>
</dbReference>
<dbReference type="Proteomes" id="UP000008385">
    <property type="component" value="Chromosome"/>
</dbReference>
<dbReference type="CDD" id="cd09873">
    <property type="entry name" value="PIN_Pae0151-like"/>
    <property type="match status" value="1"/>
</dbReference>
<dbReference type="Pfam" id="PF01850">
    <property type="entry name" value="PIN"/>
    <property type="match status" value="1"/>
</dbReference>
<dbReference type="eggNOG" id="COG4113">
    <property type="taxonomic scope" value="Bacteria"/>
</dbReference>
<evidence type="ECO:0000313" key="4">
    <source>
        <dbReference type="Proteomes" id="UP000008385"/>
    </source>
</evidence>
<accession>F5Y3V4</accession>
<protein>
    <recommendedName>
        <fullName evidence="2">PIN domain-containing protein</fullName>
    </recommendedName>
</protein>
<proteinExistence type="predicted"/>
<reference evidence="4" key="1">
    <citation type="submission" date="2006-01" db="EMBL/GenBank/DDBJ databases">
        <title>Genome of the cyst-dividing bacterium Ramlibacter tataouinensis.</title>
        <authorList>
            <person name="Barakat M."/>
            <person name="Ortet P."/>
            <person name="De Luca G."/>
            <person name="Jourlin-Castelli C."/>
            <person name="Ansaldi M."/>
            <person name="Py B."/>
            <person name="Fichant G."/>
            <person name="Coutinho P."/>
            <person name="Voulhoux R."/>
            <person name="Bastien O."/>
            <person name="Roy S."/>
            <person name="Marechal E."/>
            <person name="Henrissat B."/>
            <person name="Quentin Y."/>
            <person name="Noirot P."/>
            <person name="Filloux A."/>
            <person name="Mejean V."/>
            <person name="DuBow M."/>
            <person name="Barras F."/>
            <person name="Heulin T."/>
        </authorList>
    </citation>
    <scope>NUCLEOTIDE SEQUENCE [LARGE SCALE GENOMIC DNA]</scope>
    <source>
        <strain evidence="4">ATCC BAA-407 / DSM 14655 / LMG 21543 / TTB310</strain>
    </source>
</reference>